<evidence type="ECO:0000313" key="2">
    <source>
        <dbReference type="Proteomes" id="UP000585638"/>
    </source>
</evidence>
<gene>
    <name evidence="1" type="ORF">BJ998_000090</name>
</gene>
<reference evidence="1 2" key="1">
    <citation type="submission" date="2020-08" db="EMBL/GenBank/DDBJ databases">
        <title>Sequencing the genomes of 1000 actinobacteria strains.</title>
        <authorList>
            <person name="Klenk H.-P."/>
        </authorList>
    </citation>
    <scope>NUCLEOTIDE SEQUENCE [LARGE SCALE GENOMIC DNA]</scope>
    <source>
        <strain evidence="1 2">DSM 43851</strain>
    </source>
</reference>
<dbReference type="InterPro" id="IPR017853">
    <property type="entry name" value="GH"/>
</dbReference>
<keyword evidence="2" id="KW-1185">Reference proteome</keyword>
<proteinExistence type="predicted"/>
<dbReference type="AlphaFoldDB" id="A0A7W9NE05"/>
<dbReference type="RefSeq" id="WP_184857420.1">
    <property type="nucleotide sequence ID" value="NZ_BAAAWY010000102.1"/>
</dbReference>
<dbReference type="Gene3D" id="3.20.20.80">
    <property type="entry name" value="Glycosidases"/>
    <property type="match status" value="1"/>
</dbReference>
<dbReference type="EMBL" id="JACHIR010000001">
    <property type="protein sequence ID" value="MBB5888894.1"/>
    <property type="molecule type" value="Genomic_DNA"/>
</dbReference>
<name>A0A7W9NE05_9PSEU</name>
<accession>A0A7W9NE05</accession>
<protein>
    <recommendedName>
        <fullName evidence="3">Cellulase (Glycosyl hydrolase family 5)</fullName>
    </recommendedName>
</protein>
<dbReference type="Proteomes" id="UP000585638">
    <property type="component" value="Unassembled WGS sequence"/>
</dbReference>
<evidence type="ECO:0008006" key="3">
    <source>
        <dbReference type="Google" id="ProtNLM"/>
    </source>
</evidence>
<dbReference type="SUPFAM" id="SSF51445">
    <property type="entry name" value="(Trans)glycosidases"/>
    <property type="match status" value="1"/>
</dbReference>
<comment type="caution">
    <text evidence="1">The sequence shown here is derived from an EMBL/GenBank/DDBJ whole genome shotgun (WGS) entry which is preliminary data.</text>
</comment>
<organism evidence="1 2">
    <name type="scientific">Kutzneria kofuensis</name>
    <dbReference type="NCBI Taxonomy" id="103725"/>
    <lineage>
        <taxon>Bacteria</taxon>
        <taxon>Bacillati</taxon>
        <taxon>Actinomycetota</taxon>
        <taxon>Actinomycetes</taxon>
        <taxon>Pseudonocardiales</taxon>
        <taxon>Pseudonocardiaceae</taxon>
        <taxon>Kutzneria</taxon>
    </lineage>
</organism>
<evidence type="ECO:0000313" key="1">
    <source>
        <dbReference type="EMBL" id="MBB5888894.1"/>
    </source>
</evidence>
<sequence>MLRPREWLPVALAILLVAVTIPLRPGGGASEAGGSNYDFYNLTNGCDREAYGTVDSFDRGRDTITTQLRQMYDAGQRRLRIGIFHQHGPDSGTVMDSSTGDLSPTDRRQLTELLAAVKAAGFQEIEVAFHPQGDDDPHNWDAMDESAYQEDWAVISHLHPLVADAGIPYRIDLLNEGMPMSNEPVLRQYAQRLWSDYTAAFGKADTVGFSMTVWIADRATQLPAVYGDNPPDLFDVHLYGDSWNGDEYSQFVQADRKMTELGYHQPWIIGETYFDDGWTADGIRRAIGATGRQVRYLTQWPLTRDRRCADVDQAPPIRYAAYGMAGF</sequence>